<reference evidence="2 3" key="1">
    <citation type="submission" date="2016-10" db="EMBL/GenBank/DDBJ databases">
        <authorList>
            <person name="de Groot N.N."/>
        </authorList>
    </citation>
    <scope>NUCLEOTIDE SEQUENCE [LARGE SCALE GENOMIC DNA]</scope>
    <source>
        <strain evidence="2 3">R5</strain>
    </source>
</reference>
<dbReference type="AlphaFoldDB" id="A0A1G7K5F0"/>
<dbReference type="Proteomes" id="UP000199245">
    <property type="component" value="Unassembled WGS sequence"/>
</dbReference>
<dbReference type="EMBL" id="FMZW01000051">
    <property type="protein sequence ID" value="SDF32310.1"/>
    <property type="molecule type" value="Genomic_DNA"/>
</dbReference>
<evidence type="ECO:0000313" key="3">
    <source>
        <dbReference type="Proteomes" id="UP000199245"/>
    </source>
</evidence>
<accession>A0A1G7K5F0</accession>
<feature type="compositionally biased region" description="Polar residues" evidence="1">
    <location>
        <begin position="138"/>
        <end position="151"/>
    </location>
</feature>
<gene>
    <name evidence="2" type="ORF">SAMN05216337_105139</name>
</gene>
<protein>
    <submittedName>
        <fullName evidence="2">Uncharacterized protein</fullName>
    </submittedName>
</protein>
<evidence type="ECO:0000313" key="2">
    <source>
        <dbReference type="EMBL" id="SDF32310.1"/>
    </source>
</evidence>
<name>A0A1G7K5F0_9BRAD</name>
<sequence>MNTVSLSISRPSSAKGNCLRNSVSTVLNSVCSRTIRGAHSVQPVAMSVSTRVWMKLPRADGPLCATRSASTNPGAGSFQSADVLIGTLRRNECAACRRRLRPNSSRTCTNARSIVAALIAKSLSRISGARSRWPCVPSPQSAQALTPSAASRRSGLTPPKGARARCVLPHYRLDVAPVGPGVRLPDLEVGASHACDGIR</sequence>
<proteinExistence type="predicted"/>
<organism evidence="2 3">
    <name type="scientific">Bradyrhizobium brasilense</name>
    <dbReference type="NCBI Taxonomy" id="1419277"/>
    <lineage>
        <taxon>Bacteria</taxon>
        <taxon>Pseudomonadati</taxon>
        <taxon>Pseudomonadota</taxon>
        <taxon>Alphaproteobacteria</taxon>
        <taxon>Hyphomicrobiales</taxon>
        <taxon>Nitrobacteraceae</taxon>
        <taxon>Bradyrhizobium</taxon>
    </lineage>
</organism>
<evidence type="ECO:0000256" key="1">
    <source>
        <dbReference type="SAM" id="MobiDB-lite"/>
    </source>
</evidence>
<feature type="region of interest" description="Disordered" evidence="1">
    <location>
        <begin position="137"/>
        <end position="161"/>
    </location>
</feature>